<reference evidence="3" key="1">
    <citation type="submission" date="2020-04" db="EMBL/GenBank/DDBJ databases">
        <authorList>
            <person name="Alioto T."/>
            <person name="Alioto T."/>
            <person name="Gomez Garrido J."/>
        </authorList>
    </citation>
    <scope>NUCLEOTIDE SEQUENCE</scope>
    <source>
        <strain evidence="3">A484AB</strain>
    </source>
</reference>
<name>A0A6S7IW83_PARCT</name>
<dbReference type="GO" id="GO:0008270">
    <property type="term" value="F:zinc ion binding"/>
    <property type="evidence" value="ECO:0007669"/>
    <property type="project" value="TreeGrafter"/>
</dbReference>
<evidence type="ECO:0000313" key="3">
    <source>
        <dbReference type="EMBL" id="CAB4022026.1"/>
    </source>
</evidence>
<feature type="domain" description="ERAP1-like C-terminal" evidence="2">
    <location>
        <begin position="1"/>
        <end position="209"/>
    </location>
</feature>
<feature type="non-terminal residue" evidence="3">
    <location>
        <position position="1"/>
    </location>
</feature>
<dbReference type="GO" id="GO:0005615">
    <property type="term" value="C:extracellular space"/>
    <property type="evidence" value="ECO:0007669"/>
    <property type="project" value="TreeGrafter"/>
</dbReference>
<dbReference type="EMBL" id="CACRXK020011769">
    <property type="protein sequence ID" value="CAB4022026.1"/>
    <property type="molecule type" value="Genomic_DNA"/>
</dbReference>
<keyword evidence="4" id="KW-1185">Reference proteome</keyword>
<dbReference type="Proteomes" id="UP001152795">
    <property type="component" value="Unassembled WGS sequence"/>
</dbReference>
<protein>
    <recommendedName>
        <fullName evidence="2">ERAP1-like C-terminal domain-containing protein</fullName>
    </recommendedName>
</protein>
<dbReference type="PANTHER" id="PTHR11533">
    <property type="entry name" value="PROTEASE M1 ZINC METALLOPROTEASE"/>
    <property type="match status" value="1"/>
</dbReference>
<dbReference type="Gene3D" id="1.25.50.20">
    <property type="match status" value="1"/>
</dbReference>
<dbReference type="GO" id="GO:0042277">
    <property type="term" value="F:peptide binding"/>
    <property type="evidence" value="ECO:0007669"/>
    <property type="project" value="TreeGrafter"/>
</dbReference>
<dbReference type="InterPro" id="IPR050344">
    <property type="entry name" value="Peptidase_M1_aminopeptidases"/>
</dbReference>
<dbReference type="GO" id="GO:0043171">
    <property type="term" value="P:peptide catabolic process"/>
    <property type="evidence" value="ECO:0007669"/>
    <property type="project" value="TreeGrafter"/>
</dbReference>
<comment type="similarity">
    <text evidence="1">Belongs to the peptidase M1 family.</text>
</comment>
<evidence type="ECO:0000256" key="1">
    <source>
        <dbReference type="ARBA" id="ARBA00010136"/>
    </source>
</evidence>
<dbReference type="PANTHER" id="PTHR11533:SF299">
    <property type="entry name" value="AMINOPEPTIDASE"/>
    <property type="match status" value="1"/>
</dbReference>
<dbReference type="GO" id="GO:0070006">
    <property type="term" value="F:metalloaminopeptidase activity"/>
    <property type="evidence" value="ECO:0007669"/>
    <property type="project" value="TreeGrafter"/>
</dbReference>
<dbReference type="AlphaFoldDB" id="A0A6S7IW83"/>
<evidence type="ECO:0000313" key="4">
    <source>
        <dbReference type="Proteomes" id="UP001152795"/>
    </source>
</evidence>
<dbReference type="Pfam" id="PF11838">
    <property type="entry name" value="ERAP1_C"/>
    <property type="match status" value="1"/>
</dbReference>
<dbReference type="GO" id="GO:0006508">
    <property type="term" value="P:proteolysis"/>
    <property type="evidence" value="ECO:0007669"/>
    <property type="project" value="TreeGrafter"/>
</dbReference>
<dbReference type="InterPro" id="IPR024571">
    <property type="entry name" value="ERAP1-like_C_dom"/>
</dbReference>
<proteinExistence type="inferred from homology"/>
<sequence>TPVLDELTFEDEGPFLQRYLRDTLFGTAAYFDYKPAINKAKGLFENFTAEIESVPPNFRYVAYDAGVRLGARKEWEFMWGKYQKEIVAEEKKKLLLSLTATREAWLLQRCLEYTLNTSLIKSQDGDSVISSVAGNPNGRLLAWDFFRIHWATFRKRYGSEAFSFGVLIKAVTTHFQTEFHYNEVKAFFEANPDVGSAARSLQQAYEGIRLNIRWVKEHEHEVVEWLKKHQPPSS</sequence>
<comment type="caution">
    <text evidence="3">The sequence shown here is derived from an EMBL/GenBank/DDBJ whole genome shotgun (WGS) entry which is preliminary data.</text>
</comment>
<accession>A0A6S7IW83</accession>
<evidence type="ECO:0000259" key="2">
    <source>
        <dbReference type="Pfam" id="PF11838"/>
    </source>
</evidence>
<organism evidence="3 4">
    <name type="scientific">Paramuricea clavata</name>
    <name type="common">Red gorgonian</name>
    <name type="synonym">Violescent sea-whip</name>
    <dbReference type="NCBI Taxonomy" id="317549"/>
    <lineage>
        <taxon>Eukaryota</taxon>
        <taxon>Metazoa</taxon>
        <taxon>Cnidaria</taxon>
        <taxon>Anthozoa</taxon>
        <taxon>Octocorallia</taxon>
        <taxon>Malacalcyonacea</taxon>
        <taxon>Plexauridae</taxon>
        <taxon>Paramuricea</taxon>
    </lineage>
</organism>
<gene>
    <name evidence="3" type="ORF">PACLA_8A079389</name>
</gene>
<dbReference type="OrthoDB" id="6018855at2759"/>
<dbReference type="GO" id="GO:0016020">
    <property type="term" value="C:membrane"/>
    <property type="evidence" value="ECO:0007669"/>
    <property type="project" value="TreeGrafter"/>
</dbReference>
<dbReference type="GO" id="GO:0005737">
    <property type="term" value="C:cytoplasm"/>
    <property type="evidence" value="ECO:0007669"/>
    <property type="project" value="TreeGrafter"/>
</dbReference>